<dbReference type="InterPro" id="IPR002656">
    <property type="entry name" value="Acyl_transf_3_dom"/>
</dbReference>
<feature type="transmembrane region" description="Helical" evidence="7">
    <location>
        <begin position="12"/>
        <end position="32"/>
    </location>
</feature>
<feature type="transmembrane region" description="Helical" evidence="7">
    <location>
        <begin position="279"/>
        <end position="303"/>
    </location>
</feature>
<feature type="transmembrane region" description="Helical" evidence="7">
    <location>
        <begin position="52"/>
        <end position="72"/>
    </location>
</feature>
<evidence type="ECO:0000256" key="2">
    <source>
        <dbReference type="ARBA" id="ARBA00007400"/>
    </source>
</evidence>
<dbReference type="GO" id="GO:0016413">
    <property type="term" value="F:O-acetyltransferase activity"/>
    <property type="evidence" value="ECO:0007669"/>
    <property type="project" value="TreeGrafter"/>
</dbReference>
<evidence type="ECO:0000256" key="3">
    <source>
        <dbReference type="ARBA" id="ARBA00022475"/>
    </source>
</evidence>
<keyword evidence="4 7" id="KW-0812">Transmembrane</keyword>
<name>A0A4Y8L7Q0_9BACT</name>
<keyword evidence="3" id="KW-1003">Cell membrane</keyword>
<evidence type="ECO:0000313" key="10">
    <source>
        <dbReference type="Proteomes" id="UP000297861"/>
    </source>
</evidence>
<feature type="transmembrane region" description="Helical" evidence="7">
    <location>
        <begin position="171"/>
        <end position="190"/>
    </location>
</feature>
<feature type="domain" description="Acyltransferase 3" evidence="8">
    <location>
        <begin position="7"/>
        <end position="299"/>
    </location>
</feature>
<gene>
    <name evidence="9" type="ORF">E2605_00530</name>
</gene>
<sequence length="313" mass="36323">MKERNITLDYFKIILSILVINIHAPFVSIYPPTDSGFWSQLGYVSGWFFSHGITKIAVPLFFIINGFFLDLSNTSKVIKYIKRLFIMYIAWALFYLPMYYPYLDTATFIRVFATGFFHLWYLPGLIGAIVILFFVNKIIKNKIILILIAIILFGIGYMIQMKDPYTNVEMIKYRNCLFFGFPFVLFGYLLKTFNIKQFKSTVIILITIGFVLLMSESYLYMTQQKTNNLMFSLLILCPALFIFVLQHSKTGIDKSEGVISQLSTAVYYIHPMVLRWTSLLFAVNIISFPYIVITSLVTGVLLIKCNKYFKILL</sequence>
<dbReference type="GO" id="GO:0005886">
    <property type="term" value="C:plasma membrane"/>
    <property type="evidence" value="ECO:0007669"/>
    <property type="project" value="UniProtKB-SubCell"/>
</dbReference>
<evidence type="ECO:0000256" key="4">
    <source>
        <dbReference type="ARBA" id="ARBA00022692"/>
    </source>
</evidence>
<dbReference type="Pfam" id="PF01757">
    <property type="entry name" value="Acyl_transf_3"/>
    <property type="match status" value="1"/>
</dbReference>
<protein>
    <recommendedName>
        <fullName evidence="8">Acyltransferase 3 domain-containing protein</fullName>
    </recommendedName>
</protein>
<evidence type="ECO:0000256" key="1">
    <source>
        <dbReference type="ARBA" id="ARBA00004651"/>
    </source>
</evidence>
<comment type="caution">
    <text evidence="9">The sequence shown here is derived from an EMBL/GenBank/DDBJ whole genome shotgun (WGS) entry which is preliminary data.</text>
</comment>
<evidence type="ECO:0000259" key="8">
    <source>
        <dbReference type="Pfam" id="PF01757"/>
    </source>
</evidence>
<accession>A0A4Y8L7Q0</accession>
<dbReference type="Proteomes" id="UP000297861">
    <property type="component" value="Unassembled WGS sequence"/>
</dbReference>
<evidence type="ECO:0000313" key="9">
    <source>
        <dbReference type="EMBL" id="TFD98603.1"/>
    </source>
</evidence>
<dbReference type="PANTHER" id="PTHR40074">
    <property type="entry name" value="O-ACETYLTRANSFERASE WECH"/>
    <property type="match status" value="1"/>
</dbReference>
<keyword evidence="5 7" id="KW-1133">Transmembrane helix</keyword>
<feature type="transmembrane region" description="Helical" evidence="7">
    <location>
        <begin position="227"/>
        <end position="245"/>
    </location>
</feature>
<keyword evidence="6 7" id="KW-0472">Membrane</keyword>
<proteinExistence type="inferred from homology"/>
<dbReference type="RefSeq" id="WP_134435176.1">
    <property type="nucleotide sequence ID" value="NZ_SOML01000001.1"/>
</dbReference>
<feature type="transmembrane region" description="Helical" evidence="7">
    <location>
        <begin position="142"/>
        <end position="159"/>
    </location>
</feature>
<keyword evidence="10" id="KW-1185">Reference proteome</keyword>
<evidence type="ECO:0000256" key="6">
    <source>
        <dbReference type="ARBA" id="ARBA00023136"/>
    </source>
</evidence>
<feature type="transmembrane region" description="Helical" evidence="7">
    <location>
        <begin position="202"/>
        <end position="221"/>
    </location>
</feature>
<dbReference type="STRING" id="1121485.GCA_000426485_00867"/>
<comment type="subcellular location">
    <subcellularLocation>
        <location evidence="1">Cell membrane</location>
        <topology evidence="1">Multi-pass membrane protein</topology>
    </subcellularLocation>
</comment>
<dbReference type="EMBL" id="SOML01000001">
    <property type="protein sequence ID" value="TFD98603.1"/>
    <property type="molecule type" value="Genomic_DNA"/>
</dbReference>
<dbReference type="AlphaFoldDB" id="A0A4Y8L7Q0"/>
<feature type="transmembrane region" description="Helical" evidence="7">
    <location>
        <begin position="84"/>
        <end position="102"/>
    </location>
</feature>
<evidence type="ECO:0000256" key="7">
    <source>
        <dbReference type="SAM" id="Phobius"/>
    </source>
</evidence>
<dbReference type="OrthoDB" id="265992at2"/>
<reference evidence="9 10" key="1">
    <citation type="submission" date="2019-03" db="EMBL/GenBank/DDBJ databases">
        <title>San Antonio Military Medical Center submission to MRSN (WRAIR), pending publication.</title>
        <authorList>
            <person name="Blyth D.M."/>
            <person name="Mccarthy S.L."/>
            <person name="Schall S.E."/>
            <person name="Stam J.A."/>
            <person name="Ong A.C."/>
            <person name="Mcgann P.T."/>
        </authorList>
    </citation>
    <scope>NUCLEOTIDE SEQUENCE [LARGE SCALE GENOMIC DNA]</scope>
    <source>
        <strain evidence="9 10">MRSN571793</strain>
    </source>
</reference>
<dbReference type="GO" id="GO:0009246">
    <property type="term" value="P:enterobacterial common antigen biosynthetic process"/>
    <property type="evidence" value="ECO:0007669"/>
    <property type="project" value="TreeGrafter"/>
</dbReference>
<dbReference type="PANTHER" id="PTHR40074:SF2">
    <property type="entry name" value="O-ACETYLTRANSFERASE WECH"/>
    <property type="match status" value="1"/>
</dbReference>
<comment type="similarity">
    <text evidence="2">Belongs to the acyltransferase 3 family.</text>
</comment>
<organism evidence="9 10">
    <name type="scientific">Dysgonomonas capnocytophagoides</name>
    <dbReference type="NCBI Taxonomy" id="45254"/>
    <lineage>
        <taxon>Bacteria</taxon>
        <taxon>Pseudomonadati</taxon>
        <taxon>Bacteroidota</taxon>
        <taxon>Bacteroidia</taxon>
        <taxon>Bacteroidales</taxon>
        <taxon>Dysgonomonadaceae</taxon>
        <taxon>Dysgonomonas</taxon>
    </lineage>
</organism>
<evidence type="ECO:0000256" key="5">
    <source>
        <dbReference type="ARBA" id="ARBA00022989"/>
    </source>
</evidence>
<feature type="transmembrane region" description="Helical" evidence="7">
    <location>
        <begin position="108"/>
        <end position="135"/>
    </location>
</feature>